<protein>
    <submittedName>
        <fullName evidence="1">Uncharacterized protein</fullName>
    </submittedName>
</protein>
<comment type="caution">
    <text evidence="1">The sequence shown here is derived from an EMBL/GenBank/DDBJ whole genome shotgun (WGS) entry which is preliminary data.</text>
</comment>
<proteinExistence type="predicted"/>
<dbReference type="EMBL" id="JAYKXN010000001">
    <property type="protein sequence ID" value="KAK7316598.1"/>
    <property type="molecule type" value="Genomic_DNA"/>
</dbReference>
<keyword evidence="2" id="KW-1185">Reference proteome</keyword>
<accession>A0AAN9KHX7</accession>
<gene>
    <name evidence="1" type="ORF">RJT34_00182</name>
</gene>
<dbReference type="AlphaFoldDB" id="A0AAN9KHX7"/>
<evidence type="ECO:0000313" key="1">
    <source>
        <dbReference type="EMBL" id="KAK7316598.1"/>
    </source>
</evidence>
<sequence length="114" mass="12839">MVSGGGLNMLSKEKMKLLKGETRKWNSESFGNIQKQIERKVKGIKELDLIDEPMSLTKVELEFGSALLADSWKLSKANESHIKCRKKVKDVGNRKVQRTTIIKIVVKGFDGTYG</sequence>
<name>A0AAN9KHX7_CLITE</name>
<evidence type="ECO:0000313" key="2">
    <source>
        <dbReference type="Proteomes" id="UP001359559"/>
    </source>
</evidence>
<dbReference type="Proteomes" id="UP001359559">
    <property type="component" value="Unassembled WGS sequence"/>
</dbReference>
<reference evidence="1 2" key="1">
    <citation type="submission" date="2024-01" db="EMBL/GenBank/DDBJ databases">
        <title>The genomes of 5 underutilized Papilionoideae crops provide insights into root nodulation and disease resistance.</title>
        <authorList>
            <person name="Yuan L."/>
        </authorList>
    </citation>
    <scope>NUCLEOTIDE SEQUENCE [LARGE SCALE GENOMIC DNA]</scope>
    <source>
        <strain evidence="1">LY-2023</strain>
        <tissue evidence="1">Leaf</tissue>
    </source>
</reference>
<organism evidence="1 2">
    <name type="scientific">Clitoria ternatea</name>
    <name type="common">Butterfly pea</name>
    <dbReference type="NCBI Taxonomy" id="43366"/>
    <lineage>
        <taxon>Eukaryota</taxon>
        <taxon>Viridiplantae</taxon>
        <taxon>Streptophyta</taxon>
        <taxon>Embryophyta</taxon>
        <taxon>Tracheophyta</taxon>
        <taxon>Spermatophyta</taxon>
        <taxon>Magnoliopsida</taxon>
        <taxon>eudicotyledons</taxon>
        <taxon>Gunneridae</taxon>
        <taxon>Pentapetalae</taxon>
        <taxon>rosids</taxon>
        <taxon>fabids</taxon>
        <taxon>Fabales</taxon>
        <taxon>Fabaceae</taxon>
        <taxon>Papilionoideae</taxon>
        <taxon>50 kb inversion clade</taxon>
        <taxon>NPAAA clade</taxon>
        <taxon>indigoferoid/millettioid clade</taxon>
        <taxon>Phaseoleae</taxon>
        <taxon>Clitoria</taxon>
    </lineage>
</organism>